<gene>
    <name evidence="2" type="ORF">D3P09_21920</name>
</gene>
<comment type="caution">
    <text evidence="2">The sequence shown here is derived from an EMBL/GenBank/DDBJ whole genome shotgun (WGS) entry which is preliminary data.</text>
</comment>
<dbReference type="InterPro" id="IPR024775">
    <property type="entry name" value="DinB-like"/>
</dbReference>
<dbReference type="Pfam" id="PF12867">
    <property type="entry name" value="DinB_2"/>
    <property type="match status" value="1"/>
</dbReference>
<dbReference type="InterPro" id="IPR034660">
    <property type="entry name" value="DinB/YfiT-like"/>
</dbReference>
<name>A0A3A6PBN5_9BACL</name>
<evidence type="ECO:0000313" key="3">
    <source>
        <dbReference type="Proteomes" id="UP000267798"/>
    </source>
</evidence>
<sequence length="174" mass="20389">MDLIRYPIGKFHPQELSTYDRMQLIADLPEIAKTLRRVAASLTEEQLEHSYRSDGWTIRQIIHHMADNDMNAYLRFKRALTEEAPEANSYREDLWAGLIDYKNIPVAHAIALLELIHERLFKIMTHMQESDFKRTLITQALGSITLDIALQRIIWHNQHHLAQIHAAITRKDEK</sequence>
<evidence type="ECO:0000259" key="1">
    <source>
        <dbReference type="Pfam" id="PF12867"/>
    </source>
</evidence>
<keyword evidence="2" id="KW-0378">Hydrolase</keyword>
<proteinExistence type="predicted"/>
<dbReference type="OrthoDB" id="9796039at2"/>
<dbReference type="Proteomes" id="UP000267798">
    <property type="component" value="Unassembled WGS sequence"/>
</dbReference>
<feature type="domain" description="DinB-like" evidence="1">
    <location>
        <begin position="33"/>
        <end position="164"/>
    </location>
</feature>
<dbReference type="SUPFAM" id="SSF109854">
    <property type="entry name" value="DinB/YfiT-like putative metalloenzymes"/>
    <property type="match status" value="1"/>
</dbReference>
<dbReference type="AlphaFoldDB" id="A0A3A6PBN5"/>
<dbReference type="EMBL" id="QXQB01000005">
    <property type="protein sequence ID" value="RJX37635.1"/>
    <property type="molecule type" value="Genomic_DNA"/>
</dbReference>
<evidence type="ECO:0000313" key="2">
    <source>
        <dbReference type="EMBL" id="RJX37635.1"/>
    </source>
</evidence>
<protein>
    <submittedName>
        <fullName evidence="2">Putative metal-dependent hydrolase</fullName>
    </submittedName>
</protein>
<dbReference type="NCBIfam" id="NF009807">
    <property type="entry name" value="PRK13291.1"/>
    <property type="match status" value="1"/>
</dbReference>
<organism evidence="2 3">
    <name type="scientific">Paenibacillus pinisoli</name>
    <dbReference type="NCBI Taxonomy" id="1276110"/>
    <lineage>
        <taxon>Bacteria</taxon>
        <taxon>Bacillati</taxon>
        <taxon>Bacillota</taxon>
        <taxon>Bacilli</taxon>
        <taxon>Bacillales</taxon>
        <taxon>Paenibacillaceae</taxon>
        <taxon>Paenibacillus</taxon>
    </lineage>
</organism>
<keyword evidence="3" id="KW-1185">Reference proteome</keyword>
<dbReference type="RefSeq" id="WP_120113560.1">
    <property type="nucleotide sequence ID" value="NZ_QXQB01000005.1"/>
</dbReference>
<dbReference type="Gene3D" id="1.20.120.450">
    <property type="entry name" value="dinb family like domain"/>
    <property type="match status" value="1"/>
</dbReference>
<accession>A0A3A6PBN5</accession>
<dbReference type="GO" id="GO:0016787">
    <property type="term" value="F:hydrolase activity"/>
    <property type="evidence" value="ECO:0007669"/>
    <property type="project" value="UniProtKB-KW"/>
</dbReference>
<reference evidence="2 3" key="1">
    <citation type="submission" date="2018-09" db="EMBL/GenBank/DDBJ databases">
        <title>Paenibacillus aracenensis nov. sp. isolated from a cave in southern Spain.</title>
        <authorList>
            <person name="Jurado V."/>
            <person name="Gutierrez-Patricio S."/>
            <person name="Gonzalez-Pimentel J.L."/>
            <person name="Miller A.Z."/>
            <person name="Laiz L."/>
            <person name="Saiz-Jimenez C."/>
        </authorList>
    </citation>
    <scope>NUCLEOTIDE SEQUENCE [LARGE SCALE GENOMIC DNA]</scope>
    <source>
        <strain evidence="2 3">JCM 19203</strain>
    </source>
</reference>